<evidence type="ECO:0000313" key="1">
    <source>
        <dbReference type="EMBL" id="GAA1548434.1"/>
    </source>
</evidence>
<evidence type="ECO:0000313" key="2">
    <source>
        <dbReference type="Proteomes" id="UP001500842"/>
    </source>
</evidence>
<organism evidence="1 2">
    <name type="scientific">Nocardioides humi</name>
    <dbReference type="NCBI Taxonomy" id="449461"/>
    <lineage>
        <taxon>Bacteria</taxon>
        <taxon>Bacillati</taxon>
        <taxon>Actinomycetota</taxon>
        <taxon>Actinomycetes</taxon>
        <taxon>Propionibacteriales</taxon>
        <taxon>Nocardioidaceae</taxon>
        <taxon>Nocardioides</taxon>
    </lineage>
</organism>
<reference evidence="1 2" key="1">
    <citation type="journal article" date="2019" name="Int. J. Syst. Evol. Microbiol.">
        <title>The Global Catalogue of Microorganisms (GCM) 10K type strain sequencing project: providing services to taxonomists for standard genome sequencing and annotation.</title>
        <authorList>
            <consortium name="The Broad Institute Genomics Platform"/>
            <consortium name="The Broad Institute Genome Sequencing Center for Infectious Disease"/>
            <person name="Wu L."/>
            <person name="Ma J."/>
        </authorList>
    </citation>
    <scope>NUCLEOTIDE SEQUENCE [LARGE SCALE GENOMIC DNA]</scope>
    <source>
        <strain evidence="1 2">JCM 14942</strain>
    </source>
</reference>
<gene>
    <name evidence="1" type="ORF">GCM10009788_58030</name>
</gene>
<protein>
    <submittedName>
        <fullName evidence="1">Uncharacterized protein</fullName>
    </submittedName>
</protein>
<proteinExistence type="predicted"/>
<comment type="caution">
    <text evidence="1">The sequence shown here is derived from an EMBL/GenBank/DDBJ whole genome shotgun (WGS) entry which is preliminary data.</text>
</comment>
<sequence length="99" mass="10719">MRFKEPVISAFVSEEPDGGVSLEPAPMNDTRSWWHAAATNLLHAGQALDRLDSQGRREEQLAQASEVVGWPAPLRLTESARRKVAEAAAARKGSTGRAP</sequence>
<dbReference type="EMBL" id="BAAAOR010000050">
    <property type="protein sequence ID" value="GAA1548434.1"/>
    <property type="molecule type" value="Genomic_DNA"/>
</dbReference>
<keyword evidence="2" id="KW-1185">Reference proteome</keyword>
<accession>A0ABN2BW82</accession>
<name>A0ABN2BW82_9ACTN</name>
<dbReference type="Proteomes" id="UP001500842">
    <property type="component" value="Unassembled WGS sequence"/>
</dbReference>